<gene>
    <name evidence="2" type="ORF">GCM10010497_08080</name>
</gene>
<evidence type="ECO:0000313" key="3">
    <source>
        <dbReference type="Proteomes" id="UP000642014"/>
    </source>
</evidence>
<reference evidence="2 3" key="1">
    <citation type="journal article" date="2014" name="Int. J. Syst. Evol. Microbiol.">
        <title>Complete genome sequence of Corynebacterium casei LMG S-19264T (=DSM 44701T), isolated from a smear-ripened cheese.</title>
        <authorList>
            <consortium name="US DOE Joint Genome Institute (JGI-PGF)"/>
            <person name="Walter F."/>
            <person name="Albersmeier A."/>
            <person name="Kalinowski J."/>
            <person name="Ruckert C."/>
        </authorList>
    </citation>
    <scope>NUCLEOTIDE SEQUENCE [LARGE SCALE GENOMIC DNA]</scope>
    <source>
        <strain evidence="2 3">JCM 4205</strain>
    </source>
</reference>
<protein>
    <submittedName>
        <fullName evidence="2">Uncharacterized protein</fullName>
    </submittedName>
</protein>
<comment type="caution">
    <text evidence="2">The sequence shown here is derived from an EMBL/GenBank/DDBJ whole genome shotgun (WGS) entry which is preliminary data.</text>
</comment>
<evidence type="ECO:0000313" key="2">
    <source>
        <dbReference type="EMBL" id="GGR08609.1"/>
    </source>
</evidence>
<accession>A0AAV4KE81</accession>
<evidence type="ECO:0000256" key="1">
    <source>
        <dbReference type="SAM" id="MobiDB-lite"/>
    </source>
</evidence>
<dbReference type="AlphaFoldDB" id="A0AAV4KE81"/>
<feature type="region of interest" description="Disordered" evidence="1">
    <location>
        <begin position="1"/>
        <end position="42"/>
    </location>
</feature>
<feature type="compositionally biased region" description="Basic and acidic residues" evidence="1">
    <location>
        <begin position="1"/>
        <end position="10"/>
    </location>
</feature>
<name>A0AAV4KE81_9ACTN</name>
<dbReference type="EMBL" id="BMSJ01000001">
    <property type="protein sequence ID" value="GGR08609.1"/>
    <property type="molecule type" value="Genomic_DNA"/>
</dbReference>
<dbReference type="Proteomes" id="UP000642014">
    <property type="component" value="Unassembled WGS sequence"/>
</dbReference>
<proteinExistence type="predicted"/>
<sequence>MTPEGGHPDHGVAALGGFRPLRQVGAPRPRSPRPRLLHGRGGMAGKRYLLGLTVDRPEDLNRLPEAAS</sequence>
<organism evidence="2 3">
    <name type="scientific">Streptomyces cinereoruber</name>
    <dbReference type="NCBI Taxonomy" id="67260"/>
    <lineage>
        <taxon>Bacteria</taxon>
        <taxon>Bacillati</taxon>
        <taxon>Actinomycetota</taxon>
        <taxon>Actinomycetes</taxon>
        <taxon>Kitasatosporales</taxon>
        <taxon>Streptomycetaceae</taxon>
        <taxon>Streptomyces</taxon>
    </lineage>
</organism>